<dbReference type="Pfam" id="PF09754">
    <property type="entry name" value="PAC2"/>
    <property type="match status" value="1"/>
</dbReference>
<comment type="caution">
    <text evidence="1">The sequence shown here is derived from an EMBL/GenBank/DDBJ whole genome shotgun (WGS) entry which is preliminary data.</text>
</comment>
<dbReference type="PIRSF" id="PIRSF028754">
    <property type="entry name" value="UCP028754"/>
    <property type="match status" value="1"/>
</dbReference>
<gene>
    <name evidence="1" type="ORF">V1633_11555</name>
</gene>
<organism evidence="1 2">
    <name type="scientific">Plantactinospora sonchi</name>
    <dbReference type="NCBI Taxonomy" id="1544735"/>
    <lineage>
        <taxon>Bacteria</taxon>
        <taxon>Bacillati</taxon>
        <taxon>Actinomycetota</taxon>
        <taxon>Actinomycetes</taxon>
        <taxon>Micromonosporales</taxon>
        <taxon>Micromonosporaceae</taxon>
        <taxon>Plantactinospora</taxon>
    </lineage>
</organism>
<dbReference type="SUPFAM" id="SSF159659">
    <property type="entry name" value="Cgl1923-like"/>
    <property type="match status" value="1"/>
</dbReference>
<accession>A0ABU7RRJ8</accession>
<dbReference type="PANTHER" id="PTHR35610">
    <property type="entry name" value="3-ISOPROPYLMALATE DEHYDRATASE-RELATED"/>
    <property type="match status" value="1"/>
</dbReference>
<dbReference type="Gene3D" id="3.40.50.10900">
    <property type="entry name" value="PAC-like subunit"/>
    <property type="match status" value="1"/>
</dbReference>
<dbReference type="InterPro" id="IPR038389">
    <property type="entry name" value="PSMG2_sf"/>
</dbReference>
<dbReference type="PANTHER" id="PTHR35610:SF3">
    <property type="entry name" value="PROTEASOME ASSEMBLY CHAPERONE FAMILY PROTEIN"/>
    <property type="match status" value="1"/>
</dbReference>
<proteinExistence type="predicted"/>
<sequence length="306" mass="33680">MLDPNELYQLADDLPELGQPVLIQALSGFVDAGNATRLAREHLMSTLDCRTIATFDVDQLLDYRSRRPTMIFVEDHWEHYEQPKLELHLLHDDAGTPFLMLSGPEPDFQWERFITALTGLIERLGVRLTVGLNAIPMAVPHTRPTGVTAHATRPELIIGYESWLQRIQVPGGAGNLLEFRLGQRGRDAAGFAVHVPHYVAQSEYPGAAEVLLTSISRATGLLLPTDQLRSAAEAVRVEIDQQVTQTDEAASLVRALEEQYDAFTRGRTGPNLLANPSGPLPTADELGAELERFLAEHGRPGETPGT</sequence>
<evidence type="ECO:0000313" key="2">
    <source>
        <dbReference type="Proteomes" id="UP001332243"/>
    </source>
</evidence>
<evidence type="ECO:0000313" key="1">
    <source>
        <dbReference type="EMBL" id="MEE6259120.1"/>
    </source>
</evidence>
<dbReference type="Gene3D" id="1.10.287.100">
    <property type="match status" value="1"/>
</dbReference>
<dbReference type="EMBL" id="JAZGQK010000008">
    <property type="protein sequence ID" value="MEE6259120.1"/>
    <property type="molecule type" value="Genomic_DNA"/>
</dbReference>
<dbReference type="Proteomes" id="UP001332243">
    <property type="component" value="Unassembled WGS sequence"/>
</dbReference>
<reference evidence="1 2" key="1">
    <citation type="submission" date="2024-01" db="EMBL/GenBank/DDBJ databases">
        <title>Genome insights into Plantactinospora sonchi sp. nov.</title>
        <authorList>
            <person name="Wang L."/>
        </authorList>
    </citation>
    <scope>NUCLEOTIDE SEQUENCE [LARGE SCALE GENOMIC DNA]</scope>
    <source>
        <strain evidence="1 2">NEAU-QY2</strain>
    </source>
</reference>
<name>A0ABU7RRJ8_9ACTN</name>
<dbReference type="InterPro" id="IPR019151">
    <property type="entry name" value="Proteasome_assmbl_chaperone_2"/>
</dbReference>
<dbReference type="InterPro" id="IPR008492">
    <property type="entry name" value="Rv2714-like"/>
</dbReference>
<keyword evidence="2" id="KW-1185">Reference proteome</keyword>
<protein>
    <submittedName>
        <fullName evidence="1">PAC2 family protein</fullName>
    </submittedName>
</protein>
<dbReference type="RefSeq" id="WP_331214249.1">
    <property type="nucleotide sequence ID" value="NZ_JAZGQK010000008.1"/>
</dbReference>